<proteinExistence type="predicted"/>
<evidence type="ECO:0000313" key="2">
    <source>
        <dbReference type="Proteomes" id="UP000282654"/>
    </source>
</evidence>
<organism evidence="1 2">
    <name type="scientific">Thermodesulfitimonas autotrophica</name>
    <dbReference type="NCBI Taxonomy" id="1894989"/>
    <lineage>
        <taxon>Bacteria</taxon>
        <taxon>Bacillati</taxon>
        <taxon>Bacillota</taxon>
        <taxon>Clostridia</taxon>
        <taxon>Thermoanaerobacterales</taxon>
        <taxon>Thermoanaerobacteraceae</taxon>
        <taxon>Thermodesulfitimonas</taxon>
    </lineage>
</organism>
<sequence>MEEKEHVEMERNLARDVGLFSPPETGVKVTMQELVFDKGINEYRRVPIHSVAYKDGFRVVYMPREMAHMFGYLPDARLALAALSTLWLERRNGDTVKTTLGELCRTVGLTPNGPNRMRMKNALLTLHHCRYMNVDFFTEEVKDKRGRTVKVEGRRETHTVLVPHLEFFEAVVDGKRREATVAAQLCRPLLRALALDVPKARIPLAALKSTYGRTKAGRHVQNLLFYLSGITPAKRGHPLHPKIDTLIDKMRLQDKRRDKNVKRLKAALDDLRQAGFIEWWKFDGDYCVIQMRNRKKQGLEGDGKN</sequence>
<name>A0A3N5A8L8_9THEO</name>
<evidence type="ECO:0000313" key="1">
    <source>
        <dbReference type="EMBL" id="RPF42009.1"/>
    </source>
</evidence>
<evidence type="ECO:0008006" key="3">
    <source>
        <dbReference type="Google" id="ProtNLM"/>
    </source>
</evidence>
<dbReference type="RefSeq" id="WP_123932082.1">
    <property type="nucleotide sequence ID" value="NZ_RKRE01000004.1"/>
</dbReference>
<comment type="caution">
    <text evidence="1">The sequence shown here is derived from an EMBL/GenBank/DDBJ whole genome shotgun (WGS) entry which is preliminary data.</text>
</comment>
<dbReference type="AlphaFoldDB" id="A0A3N5A8L8"/>
<gene>
    <name evidence="1" type="ORF">EDD75_2230</name>
</gene>
<dbReference type="Proteomes" id="UP000282654">
    <property type="component" value="Unassembled WGS sequence"/>
</dbReference>
<accession>A0A3N5A8L8</accession>
<protein>
    <recommendedName>
        <fullName evidence="3">Replication initiator protein A</fullName>
    </recommendedName>
</protein>
<dbReference type="EMBL" id="RKRE01000004">
    <property type="protein sequence ID" value="RPF42009.1"/>
    <property type="molecule type" value="Genomic_DNA"/>
</dbReference>
<keyword evidence="2" id="KW-1185">Reference proteome</keyword>
<reference evidence="1 2" key="1">
    <citation type="submission" date="2018-11" db="EMBL/GenBank/DDBJ databases">
        <title>Genomic Encyclopedia of Type Strains, Phase IV (KMG-IV): sequencing the most valuable type-strain genomes for metagenomic binning, comparative biology and taxonomic classification.</title>
        <authorList>
            <person name="Goeker M."/>
        </authorList>
    </citation>
    <scope>NUCLEOTIDE SEQUENCE [LARGE SCALE GENOMIC DNA]</scope>
    <source>
        <strain evidence="1 2">DSM 102936</strain>
    </source>
</reference>